<evidence type="ECO:0000313" key="2">
    <source>
        <dbReference type="Proteomes" id="UP000025241"/>
    </source>
</evidence>
<dbReference type="HOGENOM" id="CLU_186894_0_0_6"/>
<name>A0A024HN96_PSEKB</name>
<keyword evidence="2" id="KW-1185">Reference proteome</keyword>
<dbReference type="STRING" id="1301098.PKB_5038"/>
<dbReference type="EMBL" id="HG322950">
    <property type="protein sequence ID" value="CDF86351.1"/>
    <property type="molecule type" value="Genomic_DNA"/>
</dbReference>
<dbReference type="RefSeq" id="WP_043255416.1">
    <property type="nucleotide sequence ID" value="NZ_HG322950.1"/>
</dbReference>
<dbReference type="AlphaFoldDB" id="A0A024HN96"/>
<proteinExistence type="predicted"/>
<accession>A0A024HN96</accession>
<dbReference type="Proteomes" id="UP000025241">
    <property type="component" value="Chromosome I"/>
</dbReference>
<sequence>MTNVTALAPRKSMTQPERKLLQVLAQELPNLPAGPTVMACLLQLVASWMGSPSPLGFEAFAKSWVQQGNVKGGAAETLLRDVLGITPPPKGAA</sequence>
<reference evidence="1 2" key="2">
    <citation type="submission" date="2014-05" db="EMBL/GenBank/DDBJ databases">
        <title>Genome sequence of the 3-chlorobenzoate degrading bacterium Pseudomonas knackmussii B13 shows multiple evidence for horizontal gene transfer.</title>
        <authorList>
            <person name="Miyazaki R."/>
            <person name="Bertelli C."/>
            <person name="Falquet L."/>
            <person name="Robinson-Rechavi M."/>
            <person name="Gharib W."/>
            <person name="Roy S."/>
            <person name="Van der Meer J.R."/>
        </authorList>
    </citation>
    <scope>NUCLEOTIDE SEQUENCE [LARGE SCALE GENOMIC DNA]</scope>
    <source>
        <strain evidence="1 2">B13</strain>
    </source>
</reference>
<gene>
    <name evidence="1" type="ORF">PKB_5038</name>
</gene>
<reference evidence="1 2" key="1">
    <citation type="submission" date="2013-03" db="EMBL/GenBank/DDBJ databases">
        <authorList>
            <person name="Linke B."/>
        </authorList>
    </citation>
    <scope>NUCLEOTIDE SEQUENCE [LARGE SCALE GENOMIC DNA]</scope>
    <source>
        <strain evidence="1 2">B13</strain>
    </source>
</reference>
<evidence type="ECO:0000313" key="1">
    <source>
        <dbReference type="EMBL" id="CDF86351.1"/>
    </source>
</evidence>
<organism evidence="1 2">
    <name type="scientific">Pseudomonas knackmussii (strain DSM 6978 / CCUG 54928 / LMG 23759 / B13)</name>
    <dbReference type="NCBI Taxonomy" id="1301098"/>
    <lineage>
        <taxon>Bacteria</taxon>
        <taxon>Pseudomonadati</taxon>
        <taxon>Pseudomonadota</taxon>
        <taxon>Gammaproteobacteria</taxon>
        <taxon>Pseudomonadales</taxon>
        <taxon>Pseudomonadaceae</taxon>
        <taxon>Pseudomonas</taxon>
    </lineage>
</organism>
<protein>
    <submittedName>
        <fullName evidence="1">Uncharacterized protein</fullName>
    </submittedName>
</protein>
<dbReference type="KEGG" id="pkc:PKB_5038"/>